<organism evidence="10 11">
    <name type="scientific">Brevundimonas terrae</name>
    <dbReference type="NCBI Taxonomy" id="363631"/>
    <lineage>
        <taxon>Bacteria</taxon>
        <taxon>Pseudomonadati</taxon>
        <taxon>Pseudomonadota</taxon>
        <taxon>Alphaproteobacteria</taxon>
        <taxon>Caulobacterales</taxon>
        <taxon>Caulobacteraceae</taxon>
        <taxon>Brevundimonas</taxon>
    </lineage>
</organism>
<accession>A0ABN0YIJ0</accession>
<feature type="compositionally biased region" description="Polar residues" evidence="7">
    <location>
        <begin position="1"/>
        <end position="10"/>
    </location>
</feature>
<evidence type="ECO:0000256" key="2">
    <source>
        <dbReference type="ARBA" id="ARBA00005791"/>
    </source>
</evidence>
<evidence type="ECO:0000259" key="9">
    <source>
        <dbReference type="PROSITE" id="PS51352"/>
    </source>
</evidence>
<sequence>MSDTPETTPEPSAKTEAAPVNTAPAKVAPSKGTTTVLAGAALAVSAVALVMASLPYFGVGIGPQVRGYLLGNPQILEEMIAARQQAEDQNITSAIDAAVKANPHLLAHDARDPAVGPENAKVTVIQFFDYRCPGCKAVSVPYREMMARYPDVRFVFKEWPILDNGETVTSNYAARAALAANQQGKFMPVHAALMDERSLSIEAINQILQEQGVDMAAAQQAIASADTARHITDIHTTGVALGLRGTPTFFVNGKASASIDPADVEQMIKAAQ</sequence>
<comment type="similarity">
    <text evidence="2">Belongs to the thioredoxin family. DsbA subfamily.</text>
</comment>
<keyword evidence="8" id="KW-1133">Transmembrane helix</keyword>
<keyword evidence="5" id="KW-1015">Disulfide bond</keyword>
<comment type="caution">
    <text evidence="10">The sequence shown here is derived from an EMBL/GenBank/DDBJ whole genome shotgun (WGS) entry which is preliminary data.</text>
</comment>
<evidence type="ECO:0000256" key="3">
    <source>
        <dbReference type="ARBA" id="ARBA00022729"/>
    </source>
</evidence>
<keyword evidence="8" id="KW-0472">Membrane</keyword>
<keyword evidence="11" id="KW-1185">Reference proteome</keyword>
<evidence type="ECO:0000256" key="1">
    <source>
        <dbReference type="ARBA" id="ARBA00003565"/>
    </source>
</evidence>
<evidence type="ECO:0000256" key="4">
    <source>
        <dbReference type="ARBA" id="ARBA00023002"/>
    </source>
</evidence>
<keyword evidence="6" id="KW-0676">Redox-active center</keyword>
<evidence type="ECO:0000256" key="8">
    <source>
        <dbReference type="SAM" id="Phobius"/>
    </source>
</evidence>
<feature type="domain" description="Thioredoxin" evidence="9">
    <location>
        <begin position="80"/>
        <end position="272"/>
    </location>
</feature>
<dbReference type="SUPFAM" id="SSF52833">
    <property type="entry name" value="Thioredoxin-like"/>
    <property type="match status" value="1"/>
</dbReference>
<feature type="region of interest" description="Disordered" evidence="7">
    <location>
        <begin position="1"/>
        <end position="29"/>
    </location>
</feature>
<name>A0ABN0YIJ0_9CAUL</name>
<dbReference type="InterPro" id="IPR036249">
    <property type="entry name" value="Thioredoxin-like_sf"/>
</dbReference>
<dbReference type="PANTHER" id="PTHR13887">
    <property type="entry name" value="GLUTATHIONE S-TRANSFERASE KAPPA"/>
    <property type="match status" value="1"/>
</dbReference>
<dbReference type="InterPro" id="IPR013766">
    <property type="entry name" value="Thioredoxin_domain"/>
</dbReference>
<dbReference type="Gene3D" id="3.40.30.10">
    <property type="entry name" value="Glutaredoxin"/>
    <property type="match status" value="1"/>
</dbReference>
<dbReference type="PROSITE" id="PS51352">
    <property type="entry name" value="THIOREDOXIN_2"/>
    <property type="match status" value="1"/>
</dbReference>
<dbReference type="InterPro" id="IPR012336">
    <property type="entry name" value="Thioredoxin-like_fold"/>
</dbReference>
<comment type="function">
    <text evidence="1">May be required for disulfide bond formation in some proteins.</text>
</comment>
<dbReference type="PANTHER" id="PTHR13887:SF14">
    <property type="entry name" value="DISULFIDE BOND FORMATION PROTEIN D"/>
    <property type="match status" value="1"/>
</dbReference>
<feature type="transmembrane region" description="Helical" evidence="8">
    <location>
        <begin position="36"/>
        <end position="59"/>
    </location>
</feature>
<evidence type="ECO:0000256" key="5">
    <source>
        <dbReference type="ARBA" id="ARBA00023157"/>
    </source>
</evidence>
<proteinExistence type="inferred from homology"/>
<dbReference type="Pfam" id="PF13462">
    <property type="entry name" value="Thioredoxin_4"/>
    <property type="match status" value="1"/>
</dbReference>
<evidence type="ECO:0000313" key="10">
    <source>
        <dbReference type="EMBL" id="GAA0396728.1"/>
    </source>
</evidence>
<evidence type="ECO:0000313" key="11">
    <source>
        <dbReference type="Proteomes" id="UP001500791"/>
    </source>
</evidence>
<dbReference type="RefSeq" id="WP_167177891.1">
    <property type="nucleotide sequence ID" value="NZ_BAAAEJ010000008.1"/>
</dbReference>
<protein>
    <submittedName>
        <fullName evidence="10">DsbA family protein</fullName>
    </submittedName>
</protein>
<keyword evidence="4" id="KW-0560">Oxidoreductase</keyword>
<dbReference type="Proteomes" id="UP001500791">
    <property type="component" value="Unassembled WGS sequence"/>
</dbReference>
<evidence type="ECO:0000256" key="7">
    <source>
        <dbReference type="SAM" id="MobiDB-lite"/>
    </source>
</evidence>
<evidence type="ECO:0000256" key="6">
    <source>
        <dbReference type="ARBA" id="ARBA00023284"/>
    </source>
</evidence>
<dbReference type="EMBL" id="BAAAEJ010000008">
    <property type="protein sequence ID" value="GAA0396728.1"/>
    <property type="molecule type" value="Genomic_DNA"/>
</dbReference>
<keyword evidence="3" id="KW-0732">Signal</keyword>
<keyword evidence="8" id="KW-0812">Transmembrane</keyword>
<reference evidence="10 11" key="1">
    <citation type="journal article" date="2019" name="Int. J. Syst. Evol. Microbiol.">
        <title>The Global Catalogue of Microorganisms (GCM) 10K type strain sequencing project: providing services to taxonomists for standard genome sequencing and annotation.</title>
        <authorList>
            <consortium name="The Broad Institute Genomics Platform"/>
            <consortium name="The Broad Institute Genome Sequencing Center for Infectious Disease"/>
            <person name="Wu L."/>
            <person name="Ma J."/>
        </authorList>
    </citation>
    <scope>NUCLEOTIDE SEQUENCE [LARGE SCALE GENOMIC DNA]</scope>
    <source>
        <strain evidence="10 11">JCM 13476</strain>
    </source>
</reference>
<gene>
    <name evidence="10" type="ORF">GCM10009093_24240</name>
</gene>